<dbReference type="AlphaFoldDB" id="A0A134AP71"/>
<dbReference type="EMBL" id="LSDD01000027">
    <property type="protein sequence ID" value="KXB69400.1"/>
    <property type="molecule type" value="Genomic_DNA"/>
</dbReference>
<evidence type="ECO:0000313" key="2">
    <source>
        <dbReference type="Proteomes" id="UP000070483"/>
    </source>
</evidence>
<keyword evidence="2" id="KW-1185">Reference proteome</keyword>
<dbReference type="RefSeq" id="WP_060917371.1">
    <property type="nucleotide sequence ID" value="NZ_KQ960021.1"/>
</dbReference>
<name>A0A134AP71_9FUSO</name>
<proteinExistence type="predicted"/>
<accession>A0A134AP71</accession>
<dbReference type="PROSITE" id="PS51257">
    <property type="entry name" value="PROKAR_LIPOPROTEIN"/>
    <property type="match status" value="1"/>
</dbReference>
<protein>
    <submittedName>
        <fullName evidence="1">Uncharacterized protein</fullName>
    </submittedName>
</protein>
<comment type="caution">
    <text evidence="1">The sequence shown here is derived from an EMBL/GenBank/DDBJ whole genome shotgun (WGS) entry which is preliminary data.</text>
</comment>
<dbReference type="OrthoDB" id="9928018at2"/>
<gene>
    <name evidence="1" type="ORF">HMPREF3180_00394</name>
</gene>
<dbReference type="Proteomes" id="UP000070483">
    <property type="component" value="Unassembled WGS sequence"/>
</dbReference>
<organism evidence="1 2">
    <name type="scientific">Leptotrichia wadei</name>
    <dbReference type="NCBI Taxonomy" id="157687"/>
    <lineage>
        <taxon>Bacteria</taxon>
        <taxon>Fusobacteriati</taxon>
        <taxon>Fusobacteriota</taxon>
        <taxon>Fusobacteriia</taxon>
        <taxon>Fusobacteriales</taxon>
        <taxon>Leptotrichiaceae</taxon>
        <taxon>Leptotrichia</taxon>
    </lineage>
</organism>
<reference evidence="2" key="1">
    <citation type="submission" date="2016-01" db="EMBL/GenBank/DDBJ databases">
        <authorList>
            <person name="Mitreva M."/>
            <person name="Pepin K.H."/>
            <person name="Mihindukulasuriya K.A."/>
            <person name="Fulton R."/>
            <person name="Fronick C."/>
            <person name="O'Laughlin M."/>
            <person name="Miner T."/>
            <person name="Herter B."/>
            <person name="Rosa B.A."/>
            <person name="Cordes M."/>
            <person name="Tomlinson C."/>
            <person name="Wollam A."/>
            <person name="Palsikar V.B."/>
            <person name="Mardis E.R."/>
            <person name="Wilson R.K."/>
        </authorList>
    </citation>
    <scope>NUCLEOTIDE SEQUENCE [LARGE SCALE GENOMIC DNA]</scope>
    <source>
        <strain evidence="2">KA00185</strain>
    </source>
</reference>
<evidence type="ECO:0000313" key="1">
    <source>
        <dbReference type="EMBL" id="KXB69400.1"/>
    </source>
</evidence>
<sequence length="193" mass="22309">MKKIITLFILLAVFTVSCGKKVKVDESQCLNPDELNQMLGEYYSSAGGPSGNTDSFDVNYDRFLKIHATIGCEINAGNVKEKFEAFEESRKEEKQNLIINDKAIYPLLVLKNYKLLLTYKSVYATADHREEYDQMVKELENMKPDQFEKETVKTYNEITKLISKETMQDLKGYLIYPYSNVAHILQGNVKWTY</sequence>
<dbReference type="STRING" id="157687.HMPREF3180_00394"/>
<dbReference type="PATRIC" id="fig|157687.3.peg.396"/>